<reference evidence="1 2" key="1">
    <citation type="journal article" date="2014" name="PLoS ONE">
        <title>Global Analysis of Gene Expression Profiles in Physic Nut (Jatropha curcas L.) Seedlings Exposed to Salt Stress.</title>
        <authorList>
            <person name="Zhang L."/>
            <person name="Zhang C."/>
            <person name="Wu P."/>
            <person name="Chen Y."/>
            <person name="Li M."/>
            <person name="Jiang H."/>
            <person name="Wu G."/>
        </authorList>
    </citation>
    <scope>NUCLEOTIDE SEQUENCE [LARGE SCALE GENOMIC DNA]</scope>
    <source>
        <strain evidence="2">cv. GZQX0401</strain>
        <tissue evidence="1">Young leaves</tissue>
    </source>
</reference>
<protein>
    <submittedName>
        <fullName evidence="1">Uncharacterized protein</fullName>
    </submittedName>
</protein>
<organism evidence="1 2">
    <name type="scientific">Jatropha curcas</name>
    <name type="common">Barbados nut</name>
    <dbReference type="NCBI Taxonomy" id="180498"/>
    <lineage>
        <taxon>Eukaryota</taxon>
        <taxon>Viridiplantae</taxon>
        <taxon>Streptophyta</taxon>
        <taxon>Embryophyta</taxon>
        <taxon>Tracheophyta</taxon>
        <taxon>Spermatophyta</taxon>
        <taxon>Magnoliopsida</taxon>
        <taxon>eudicotyledons</taxon>
        <taxon>Gunneridae</taxon>
        <taxon>Pentapetalae</taxon>
        <taxon>rosids</taxon>
        <taxon>fabids</taxon>
        <taxon>Malpighiales</taxon>
        <taxon>Euphorbiaceae</taxon>
        <taxon>Crotonoideae</taxon>
        <taxon>Jatropheae</taxon>
        <taxon>Jatropha</taxon>
    </lineage>
</organism>
<sequence length="94" mass="10523">MAKLPRTARTIAPLTASHAKVSGRCRLTTGSGWFVIVGSRNWLCPLKTEQVFLEVIFIGWLFLRGLLDSELAGVEMDSQQNHKRCAIIGVLVWR</sequence>
<evidence type="ECO:0000313" key="1">
    <source>
        <dbReference type="EMBL" id="KDP40438.1"/>
    </source>
</evidence>
<dbReference type="EMBL" id="KK914329">
    <property type="protein sequence ID" value="KDP40438.1"/>
    <property type="molecule type" value="Genomic_DNA"/>
</dbReference>
<evidence type="ECO:0000313" key="2">
    <source>
        <dbReference type="Proteomes" id="UP000027138"/>
    </source>
</evidence>
<accession>A0A067KZM6</accession>
<keyword evidence="2" id="KW-1185">Reference proteome</keyword>
<gene>
    <name evidence="1" type="ORF">JCGZ_03853</name>
</gene>
<dbReference type="AlphaFoldDB" id="A0A067KZM6"/>
<proteinExistence type="predicted"/>
<dbReference type="Proteomes" id="UP000027138">
    <property type="component" value="Unassembled WGS sequence"/>
</dbReference>
<name>A0A067KZM6_JATCU</name>